<dbReference type="GO" id="GO:0016705">
    <property type="term" value="F:oxidoreductase activity, acting on paired donors, with incorporation or reduction of molecular oxygen"/>
    <property type="evidence" value="ECO:0007669"/>
    <property type="project" value="InterPro"/>
</dbReference>
<dbReference type="InterPro" id="IPR001128">
    <property type="entry name" value="Cyt_P450"/>
</dbReference>
<evidence type="ECO:0000313" key="3">
    <source>
        <dbReference type="Proteomes" id="UP000799779"/>
    </source>
</evidence>
<dbReference type="Proteomes" id="UP000799779">
    <property type="component" value="Unassembled WGS sequence"/>
</dbReference>
<evidence type="ECO:0000256" key="1">
    <source>
        <dbReference type="SAM" id="MobiDB-lite"/>
    </source>
</evidence>
<keyword evidence="3" id="KW-1185">Reference proteome</keyword>
<sequence length="104" mass="11562">MSEASVSKRLAESEKSIQRTSKHHDILEMLLQSKDVSSNPMDRVELVAEALTQLIAGGDTVSNTACACFTIHNDSDIWGEDVGEFKSERWANISPRQKVASKWL</sequence>
<evidence type="ECO:0000313" key="2">
    <source>
        <dbReference type="EMBL" id="KAF1998532.1"/>
    </source>
</evidence>
<accession>A0A6A5WA21</accession>
<protein>
    <recommendedName>
        <fullName evidence="4">Cytochrome P450</fullName>
    </recommendedName>
</protein>
<dbReference type="SUPFAM" id="SSF48264">
    <property type="entry name" value="Cytochrome P450"/>
    <property type="match status" value="1"/>
</dbReference>
<dbReference type="GO" id="GO:0004497">
    <property type="term" value="F:monooxygenase activity"/>
    <property type="evidence" value="ECO:0007669"/>
    <property type="project" value="InterPro"/>
</dbReference>
<dbReference type="GO" id="GO:0020037">
    <property type="term" value="F:heme binding"/>
    <property type="evidence" value="ECO:0007669"/>
    <property type="project" value="InterPro"/>
</dbReference>
<evidence type="ECO:0008006" key="4">
    <source>
        <dbReference type="Google" id="ProtNLM"/>
    </source>
</evidence>
<reference evidence="2" key="1">
    <citation type="journal article" date="2020" name="Stud. Mycol.">
        <title>101 Dothideomycetes genomes: a test case for predicting lifestyles and emergence of pathogens.</title>
        <authorList>
            <person name="Haridas S."/>
            <person name="Albert R."/>
            <person name="Binder M."/>
            <person name="Bloem J."/>
            <person name="Labutti K."/>
            <person name="Salamov A."/>
            <person name="Andreopoulos B."/>
            <person name="Baker S."/>
            <person name="Barry K."/>
            <person name="Bills G."/>
            <person name="Bluhm B."/>
            <person name="Cannon C."/>
            <person name="Castanera R."/>
            <person name="Culley D."/>
            <person name="Daum C."/>
            <person name="Ezra D."/>
            <person name="Gonzalez J."/>
            <person name="Henrissat B."/>
            <person name="Kuo A."/>
            <person name="Liang C."/>
            <person name="Lipzen A."/>
            <person name="Lutzoni F."/>
            <person name="Magnuson J."/>
            <person name="Mondo S."/>
            <person name="Nolan M."/>
            <person name="Ohm R."/>
            <person name="Pangilinan J."/>
            <person name="Park H.-J."/>
            <person name="Ramirez L."/>
            <person name="Alfaro M."/>
            <person name="Sun H."/>
            <person name="Tritt A."/>
            <person name="Yoshinaga Y."/>
            <person name="Zwiers L.-H."/>
            <person name="Turgeon B."/>
            <person name="Goodwin S."/>
            <person name="Spatafora J."/>
            <person name="Crous P."/>
            <person name="Grigoriev I."/>
        </authorList>
    </citation>
    <scope>NUCLEOTIDE SEQUENCE</scope>
    <source>
        <strain evidence="2">CBS 123094</strain>
    </source>
</reference>
<dbReference type="Pfam" id="PF00067">
    <property type="entry name" value="p450"/>
    <property type="match status" value="1"/>
</dbReference>
<dbReference type="AlphaFoldDB" id="A0A6A5WA21"/>
<dbReference type="EMBL" id="ML977603">
    <property type="protein sequence ID" value="KAF1998532.1"/>
    <property type="molecule type" value="Genomic_DNA"/>
</dbReference>
<organism evidence="2 3">
    <name type="scientific">Amniculicola lignicola CBS 123094</name>
    <dbReference type="NCBI Taxonomy" id="1392246"/>
    <lineage>
        <taxon>Eukaryota</taxon>
        <taxon>Fungi</taxon>
        <taxon>Dikarya</taxon>
        <taxon>Ascomycota</taxon>
        <taxon>Pezizomycotina</taxon>
        <taxon>Dothideomycetes</taxon>
        <taxon>Pleosporomycetidae</taxon>
        <taxon>Pleosporales</taxon>
        <taxon>Amniculicolaceae</taxon>
        <taxon>Amniculicola</taxon>
    </lineage>
</organism>
<dbReference type="GO" id="GO:0005506">
    <property type="term" value="F:iron ion binding"/>
    <property type="evidence" value="ECO:0007669"/>
    <property type="project" value="InterPro"/>
</dbReference>
<feature type="region of interest" description="Disordered" evidence="1">
    <location>
        <begin position="1"/>
        <end position="20"/>
    </location>
</feature>
<dbReference type="OrthoDB" id="1470350at2759"/>
<feature type="compositionally biased region" description="Basic and acidic residues" evidence="1">
    <location>
        <begin position="9"/>
        <end position="20"/>
    </location>
</feature>
<dbReference type="Gene3D" id="1.10.630.10">
    <property type="entry name" value="Cytochrome P450"/>
    <property type="match status" value="1"/>
</dbReference>
<gene>
    <name evidence="2" type="ORF">P154DRAFT_577876</name>
</gene>
<name>A0A6A5WA21_9PLEO</name>
<dbReference type="InterPro" id="IPR036396">
    <property type="entry name" value="Cyt_P450_sf"/>
</dbReference>
<proteinExistence type="predicted"/>